<keyword evidence="1" id="KW-0812">Transmembrane</keyword>
<reference evidence="3" key="1">
    <citation type="submission" date="2016-11" db="EMBL/GenBank/DDBJ databases">
        <authorList>
            <person name="Varghese N."/>
            <person name="Submissions S."/>
        </authorList>
    </citation>
    <scope>NUCLEOTIDE SEQUENCE [LARGE SCALE GENOMIC DNA]</scope>
    <source>
        <strain evidence="3">DSM 44671</strain>
    </source>
</reference>
<dbReference type="Proteomes" id="UP000182740">
    <property type="component" value="Unassembled WGS sequence"/>
</dbReference>
<keyword evidence="1" id="KW-1133">Transmembrane helix</keyword>
<proteinExistence type="predicted"/>
<keyword evidence="3" id="KW-1185">Reference proteome</keyword>
<feature type="transmembrane region" description="Helical" evidence="1">
    <location>
        <begin position="21"/>
        <end position="37"/>
    </location>
</feature>
<evidence type="ECO:0000313" key="2">
    <source>
        <dbReference type="EMBL" id="SFW84937.1"/>
    </source>
</evidence>
<organism evidence="2 3">
    <name type="scientific">Amycolatopsis australiensis</name>
    <dbReference type="NCBI Taxonomy" id="546364"/>
    <lineage>
        <taxon>Bacteria</taxon>
        <taxon>Bacillati</taxon>
        <taxon>Actinomycetota</taxon>
        <taxon>Actinomycetes</taxon>
        <taxon>Pseudonocardiales</taxon>
        <taxon>Pseudonocardiaceae</taxon>
        <taxon>Amycolatopsis</taxon>
    </lineage>
</organism>
<dbReference type="STRING" id="546364.SAMN04489730_5985"/>
<dbReference type="RefSeq" id="WP_072479388.1">
    <property type="nucleotide sequence ID" value="NZ_FPJG01000006.1"/>
</dbReference>
<evidence type="ECO:0000256" key="1">
    <source>
        <dbReference type="SAM" id="Phobius"/>
    </source>
</evidence>
<sequence length="93" mass="9609">MGAHRQQTRPGIRRPRHALPARWWPPVLLAGSVAAVIPGDTVGGLLAGTIVLVALTALAAARRALGHAAVRVDLILAEELAAAPERSGLSTRG</sequence>
<feature type="transmembrane region" description="Helical" evidence="1">
    <location>
        <begin position="43"/>
        <end position="61"/>
    </location>
</feature>
<protein>
    <submittedName>
        <fullName evidence="2">Uncharacterized protein</fullName>
    </submittedName>
</protein>
<keyword evidence="1" id="KW-0472">Membrane</keyword>
<accession>A0A1K1SKT8</accession>
<dbReference type="EMBL" id="FPJG01000006">
    <property type="protein sequence ID" value="SFW84937.1"/>
    <property type="molecule type" value="Genomic_DNA"/>
</dbReference>
<name>A0A1K1SKT8_9PSEU</name>
<gene>
    <name evidence="2" type="ORF">SAMN04489730_5985</name>
</gene>
<evidence type="ECO:0000313" key="3">
    <source>
        <dbReference type="Proteomes" id="UP000182740"/>
    </source>
</evidence>
<dbReference type="AlphaFoldDB" id="A0A1K1SKT8"/>